<evidence type="ECO:0000313" key="1">
    <source>
        <dbReference type="EMBL" id="VFA97254.1"/>
    </source>
</evidence>
<name>A0A4U8VZ13_9NOCA</name>
<reference evidence="1 2" key="1">
    <citation type="submission" date="2019-02" db="EMBL/GenBank/DDBJ databases">
        <authorList>
            <consortium name="Pathogen Informatics"/>
        </authorList>
    </citation>
    <scope>NUCLEOTIDE SEQUENCE [LARGE SCALE GENOMIC DNA]</scope>
    <source>
        <strain evidence="1 2">3012STDY6756504</strain>
    </source>
</reference>
<proteinExistence type="predicted"/>
<organism evidence="1 2">
    <name type="scientific">Nocardia cyriacigeorgica</name>
    <dbReference type="NCBI Taxonomy" id="135487"/>
    <lineage>
        <taxon>Bacteria</taxon>
        <taxon>Bacillati</taxon>
        <taxon>Actinomycetota</taxon>
        <taxon>Actinomycetes</taxon>
        <taxon>Mycobacteriales</taxon>
        <taxon>Nocardiaceae</taxon>
        <taxon>Nocardia</taxon>
    </lineage>
</organism>
<dbReference type="AlphaFoldDB" id="A0A4U8VZ13"/>
<sequence>MKAVVYLNKSCCAKRRAGFEMEARAFAARRGYSVARTVIESDSDVLPWLLVKVQQLEVSAIVTPSLDHLAHRAQDVLARCDLLVVHPAGYLPRGTRLALLHPGGDA</sequence>
<gene>
    <name evidence="1" type="ORF">NCTC10797_01014</name>
</gene>
<dbReference type="EMBL" id="LR215973">
    <property type="protein sequence ID" value="VFA97254.1"/>
    <property type="molecule type" value="Genomic_DNA"/>
</dbReference>
<dbReference type="Proteomes" id="UP000290439">
    <property type="component" value="Chromosome"/>
</dbReference>
<evidence type="ECO:0008006" key="3">
    <source>
        <dbReference type="Google" id="ProtNLM"/>
    </source>
</evidence>
<dbReference type="RefSeq" id="WP_014350609.1">
    <property type="nucleotide sequence ID" value="NZ_AP026975.1"/>
</dbReference>
<accession>A0A4U8VZ13</accession>
<protein>
    <recommendedName>
        <fullName evidence="3">Resolvase/invertase-type recombinase catalytic domain-containing protein</fullName>
    </recommendedName>
</protein>
<evidence type="ECO:0000313" key="2">
    <source>
        <dbReference type="Proteomes" id="UP000290439"/>
    </source>
</evidence>